<dbReference type="AlphaFoldDB" id="A0A9P6EQ47"/>
<dbReference type="Proteomes" id="UP000807306">
    <property type="component" value="Unassembled WGS sequence"/>
</dbReference>
<sequence length="296" mass="33960">MTKDRPTISEFQQQLLMSEQQRKFDKLKDSVRKLTRKAFLPNILPSLPDRQRKMNAVAAQVIELYPDLNLGEENQQRYKLLVMMIKRDFAISRCGWVSHKKTTNKKNRLGKVVKMARPQKVVKEIPEVRKRGLGTLDLTLSDNTGLAMDGRNRTVLVTPQKQKKIEANDIGPIQAVPLKIIESALAPIHNTPPSHRVRPRPISTPVAGTPTHRHLARATPTKEHLQHFLQGCEPKMNHLFDRMWHLGVRSSEDINGMQLWTEDQRRQFLQKMPPADDGSRVTELQLAALEFNFVGR</sequence>
<dbReference type="EMBL" id="MU157831">
    <property type="protein sequence ID" value="KAF9532644.1"/>
    <property type="molecule type" value="Genomic_DNA"/>
</dbReference>
<proteinExistence type="predicted"/>
<evidence type="ECO:0000313" key="2">
    <source>
        <dbReference type="EMBL" id="KAF9532644.1"/>
    </source>
</evidence>
<protein>
    <submittedName>
        <fullName evidence="2">Uncharacterized protein</fullName>
    </submittedName>
</protein>
<name>A0A9P6EQ47_9AGAR</name>
<accession>A0A9P6EQ47</accession>
<reference evidence="2" key="1">
    <citation type="submission" date="2020-11" db="EMBL/GenBank/DDBJ databases">
        <authorList>
            <consortium name="DOE Joint Genome Institute"/>
            <person name="Ahrendt S."/>
            <person name="Riley R."/>
            <person name="Andreopoulos W."/>
            <person name="Labutti K."/>
            <person name="Pangilinan J."/>
            <person name="Ruiz-Duenas F.J."/>
            <person name="Barrasa J.M."/>
            <person name="Sanchez-Garcia M."/>
            <person name="Camarero S."/>
            <person name="Miyauchi S."/>
            <person name="Serrano A."/>
            <person name="Linde D."/>
            <person name="Babiker R."/>
            <person name="Drula E."/>
            <person name="Ayuso-Fernandez I."/>
            <person name="Pacheco R."/>
            <person name="Padilla G."/>
            <person name="Ferreira P."/>
            <person name="Barriuso J."/>
            <person name="Kellner H."/>
            <person name="Castanera R."/>
            <person name="Alfaro M."/>
            <person name="Ramirez L."/>
            <person name="Pisabarro A.G."/>
            <person name="Kuo A."/>
            <person name="Tritt A."/>
            <person name="Lipzen A."/>
            <person name="He G."/>
            <person name="Yan M."/>
            <person name="Ng V."/>
            <person name="Cullen D."/>
            <person name="Martin F."/>
            <person name="Rosso M.-N."/>
            <person name="Henrissat B."/>
            <person name="Hibbett D."/>
            <person name="Martinez A.T."/>
            <person name="Grigoriev I.V."/>
        </authorList>
    </citation>
    <scope>NUCLEOTIDE SEQUENCE</scope>
    <source>
        <strain evidence="2">CBS 506.95</strain>
    </source>
</reference>
<organism evidence="2 3">
    <name type="scientific">Crepidotus variabilis</name>
    <dbReference type="NCBI Taxonomy" id="179855"/>
    <lineage>
        <taxon>Eukaryota</taxon>
        <taxon>Fungi</taxon>
        <taxon>Dikarya</taxon>
        <taxon>Basidiomycota</taxon>
        <taxon>Agaricomycotina</taxon>
        <taxon>Agaricomycetes</taxon>
        <taxon>Agaricomycetidae</taxon>
        <taxon>Agaricales</taxon>
        <taxon>Agaricineae</taxon>
        <taxon>Crepidotaceae</taxon>
        <taxon>Crepidotus</taxon>
    </lineage>
</organism>
<feature type="region of interest" description="Disordered" evidence="1">
    <location>
        <begin position="190"/>
        <end position="211"/>
    </location>
</feature>
<evidence type="ECO:0000313" key="3">
    <source>
        <dbReference type="Proteomes" id="UP000807306"/>
    </source>
</evidence>
<gene>
    <name evidence="2" type="ORF">CPB83DRAFT_847119</name>
</gene>
<keyword evidence="3" id="KW-1185">Reference proteome</keyword>
<evidence type="ECO:0000256" key="1">
    <source>
        <dbReference type="SAM" id="MobiDB-lite"/>
    </source>
</evidence>
<comment type="caution">
    <text evidence="2">The sequence shown here is derived from an EMBL/GenBank/DDBJ whole genome shotgun (WGS) entry which is preliminary data.</text>
</comment>